<dbReference type="Pfam" id="PF12806">
    <property type="entry name" value="Acyl-CoA_dh_C"/>
    <property type="match status" value="1"/>
</dbReference>
<accession>A0A2N9YBS9</accession>
<evidence type="ECO:0000256" key="5">
    <source>
        <dbReference type="ARBA" id="ARBA00023002"/>
    </source>
</evidence>
<dbReference type="Gene3D" id="1.20.140.10">
    <property type="entry name" value="Butyryl-CoA Dehydrogenase, subunit A, domain 3"/>
    <property type="match status" value="1"/>
</dbReference>
<evidence type="ECO:0000256" key="10">
    <source>
        <dbReference type="RuleBase" id="RU362125"/>
    </source>
</evidence>
<dbReference type="GO" id="GO:0016627">
    <property type="term" value="F:oxidoreductase activity, acting on the CH-CH group of donors"/>
    <property type="evidence" value="ECO:0007669"/>
    <property type="project" value="InterPro"/>
</dbReference>
<gene>
    <name evidence="15" type="ORF">BLE401_03765</name>
</gene>
<dbReference type="PANTHER" id="PTHR42803:SF1">
    <property type="entry name" value="BROAD-SPECIFICITY LINEAR ACYL-COA DEHYDROGENASE FADE5"/>
    <property type="match status" value="1"/>
</dbReference>
<dbReference type="EC" id="1.3.99.41" evidence="8"/>
<dbReference type="InterPro" id="IPR046373">
    <property type="entry name" value="Acyl-CoA_Oxase/DH_mid-dom_sf"/>
</dbReference>
<name>A0A2N9YBS9_9GAMM</name>
<dbReference type="InterPro" id="IPR052166">
    <property type="entry name" value="Diverse_Acyl-CoA_DH"/>
</dbReference>
<feature type="domain" description="Acetyl-CoA dehydrogenase-like C-terminal" evidence="14">
    <location>
        <begin position="472"/>
        <end position="591"/>
    </location>
</feature>
<comment type="similarity">
    <text evidence="2 10">Belongs to the acyl-CoA dehydrogenase family.</text>
</comment>
<protein>
    <recommendedName>
        <fullName evidence="9">3-methylmercaptopropionyl-CoA dehydrogenase</fullName>
        <ecNumber evidence="8">1.3.99.41</ecNumber>
    </recommendedName>
</protein>
<dbReference type="InterPro" id="IPR013786">
    <property type="entry name" value="AcylCoA_DH/ox_N"/>
</dbReference>
<evidence type="ECO:0000256" key="1">
    <source>
        <dbReference type="ARBA" id="ARBA00001974"/>
    </source>
</evidence>
<evidence type="ECO:0000259" key="13">
    <source>
        <dbReference type="Pfam" id="PF02771"/>
    </source>
</evidence>
<feature type="domain" description="Acyl-CoA dehydrogenase/oxidase N-terminal" evidence="13">
    <location>
        <begin position="79"/>
        <end position="156"/>
    </location>
</feature>
<dbReference type="InterPro" id="IPR025878">
    <property type="entry name" value="Acyl-CoA_dh-like_C_dom"/>
</dbReference>
<dbReference type="FunFam" id="2.40.110.10:FF:000031">
    <property type="entry name" value="Acyl-CoA dehydrogenase, putative"/>
    <property type="match status" value="1"/>
</dbReference>
<dbReference type="Gene3D" id="1.10.540.10">
    <property type="entry name" value="Acyl-CoA dehydrogenase/oxidase, N-terminal domain"/>
    <property type="match status" value="1"/>
</dbReference>
<evidence type="ECO:0000256" key="4">
    <source>
        <dbReference type="ARBA" id="ARBA00022827"/>
    </source>
</evidence>
<proteinExistence type="inferred from homology"/>
<dbReference type="Pfam" id="PF00441">
    <property type="entry name" value="Acyl-CoA_dh_1"/>
    <property type="match status" value="1"/>
</dbReference>
<evidence type="ECO:0000313" key="16">
    <source>
        <dbReference type="Proteomes" id="UP000234271"/>
    </source>
</evidence>
<evidence type="ECO:0000256" key="3">
    <source>
        <dbReference type="ARBA" id="ARBA00022630"/>
    </source>
</evidence>
<dbReference type="SUPFAM" id="SSF47203">
    <property type="entry name" value="Acyl-CoA dehydrogenase C-terminal domain-like"/>
    <property type="match status" value="1"/>
</dbReference>
<feature type="domain" description="Acyl-CoA oxidase/dehydrogenase middle" evidence="12">
    <location>
        <begin position="162"/>
        <end position="269"/>
    </location>
</feature>
<comment type="cofactor">
    <cofactor evidence="1 10">
        <name>FAD</name>
        <dbReference type="ChEBI" id="CHEBI:57692"/>
    </cofactor>
</comment>
<evidence type="ECO:0000259" key="14">
    <source>
        <dbReference type="Pfam" id="PF12806"/>
    </source>
</evidence>
<feature type="domain" description="Acyl-CoA dehydrogenase/oxidase C-terminal" evidence="11">
    <location>
        <begin position="283"/>
        <end position="449"/>
    </location>
</feature>
<keyword evidence="5 10" id="KW-0560">Oxidoreductase</keyword>
<dbReference type="InterPro" id="IPR037069">
    <property type="entry name" value="AcylCoA_DH/ox_N_sf"/>
</dbReference>
<evidence type="ECO:0000256" key="2">
    <source>
        <dbReference type="ARBA" id="ARBA00009347"/>
    </source>
</evidence>
<keyword evidence="16" id="KW-1185">Reference proteome</keyword>
<comment type="catalytic activity">
    <reaction evidence="6">
        <text>3-(methylsulfanyl)propanoyl-CoA + oxidized [electron-transfer flavoprotein] + H(+) = 3-(methylsulfanyl)acryloyl-CoA + reduced [electron-transfer flavoprotein]</text>
        <dbReference type="Rhea" id="RHEA:52612"/>
        <dbReference type="Rhea" id="RHEA-COMP:10685"/>
        <dbReference type="Rhea" id="RHEA-COMP:10686"/>
        <dbReference type="ChEBI" id="CHEBI:15378"/>
        <dbReference type="ChEBI" id="CHEBI:57692"/>
        <dbReference type="ChEBI" id="CHEBI:58307"/>
        <dbReference type="ChEBI" id="CHEBI:82815"/>
        <dbReference type="ChEBI" id="CHEBI:84994"/>
        <dbReference type="EC" id="1.3.99.41"/>
    </reaction>
    <physiologicalReaction direction="left-to-right" evidence="6">
        <dbReference type="Rhea" id="RHEA:52613"/>
    </physiologicalReaction>
</comment>
<dbReference type="Pfam" id="PF02771">
    <property type="entry name" value="Acyl-CoA_dh_N"/>
    <property type="match status" value="1"/>
</dbReference>
<dbReference type="SUPFAM" id="SSF56645">
    <property type="entry name" value="Acyl-CoA dehydrogenase NM domain-like"/>
    <property type="match status" value="1"/>
</dbReference>
<evidence type="ECO:0000313" key="15">
    <source>
        <dbReference type="EMBL" id="AUI67906.2"/>
    </source>
</evidence>
<dbReference type="OrthoDB" id="9764895at2"/>
<organism evidence="15 16">
    <name type="scientific">Beggiatoa leptomitoformis</name>
    <dbReference type="NCBI Taxonomy" id="288004"/>
    <lineage>
        <taxon>Bacteria</taxon>
        <taxon>Pseudomonadati</taxon>
        <taxon>Pseudomonadota</taxon>
        <taxon>Gammaproteobacteria</taxon>
        <taxon>Thiotrichales</taxon>
        <taxon>Thiotrichaceae</taxon>
        <taxon>Beggiatoa</taxon>
    </lineage>
</organism>
<evidence type="ECO:0000256" key="7">
    <source>
        <dbReference type="ARBA" id="ARBA00058683"/>
    </source>
</evidence>
<keyword evidence="3 10" id="KW-0285">Flavoprotein</keyword>
<dbReference type="InterPro" id="IPR009100">
    <property type="entry name" value="AcylCoA_DH/oxidase_NM_dom_sf"/>
</dbReference>
<evidence type="ECO:0000256" key="9">
    <source>
        <dbReference type="ARBA" id="ARBA00069043"/>
    </source>
</evidence>
<reference evidence="16" key="1">
    <citation type="submission" date="2016-12" db="EMBL/GenBank/DDBJ databases">
        <title>Complete Genome Sequence of Beggiatoa leptomitiformis D-401.</title>
        <authorList>
            <person name="Fomenkov A."/>
            <person name="Vincze T."/>
            <person name="Grabovich M."/>
            <person name="Anton B.P."/>
            <person name="Dubinina G."/>
            <person name="Orlova M."/>
            <person name="Belousova E."/>
            <person name="Roberts R.J."/>
        </authorList>
    </citation>
    <scope>NUCLEOTIDE SEQUENCE [LARGE SCALE GENOMIC DNA]</scope>
    <source>
        <strain evidence="16">D-401</strain>
    </source>
</reference>
<dbReference type="Gene3D" id="2.40.110.10">
    <property type="entry name" value="Butyryl-CoA Dehydrogenase, subunit A, domain 2"/>
    <property type="match status" value="1"/>
</dbReference>
<dbReference type="Proteomes" id="UP000234271">
    <property type="component" value="Chromosome"/>
</dbReference>
<dbReference type="InterPro" id="IPR036250">
    <property type="entry name" value="AcylCo_DH-like_C"/>
</dbReference>
<dbReference type="EMBL" id="CP018889">
    <property type="protein sequence ID" value="AUI67906.2"/>
    <property type="molecule type" value="Genomic_DNA"/>
</dbReference>
<dbReference type="Pfam" id="PF02770">
    <property type="entry name" value="Acyl-CoA_dh_M"/>
    <property type="match status" value="1"/>
</dbReference>
<evidence type="ECO:0000259" key="12">
    <source>
        <dbReference type="Pfam" id="PF02770"/>
    </source>
</evidence>
<dbReference type="AlphaFoldDB" id="A0A2N9YBS9"/>
<dbReference type="GO" id="GO:0050660">
    <property type="term" value="F:flavin adenine dinucleotide binding"/>
    <property type="evidence" value="ECO:0007669"/>
    <property type="project" value="InterPro"/>
</dbReference>
<evidence type="ECO:0000259" key="11">
    <source>
        <dbReference type="Pfam" id="PF00441"/>
    </source>
</evidence>
<keyword evidence="4 10" id="KW-0274">FAD</keyword>
<dbReference type="STRING" id="288004.AL038_02275"/>
<evidence type="ECO:0000256" key="6">
    <source>
        <dbReference type="ARBA" id="ARBA00051388"/>
    </source>
</evidence>
<evidence type="ECO:0000256" key="8">
    <source>
        <dbReference type="ARBA" id="ARBA00066694"/>
    </source>
</evidence>
<dbReference type="PANTHER" id="PTHR42803">
    <property type="entry name" value="ACYL-COA DEHYDROGENASE"/>
    <property type="match status" value="1"/>
</dbReference>
<comment type="function">
    <text evidence="7">Involved in the assimilation of dimethylsulphoniopropionate (DMSP), an important compound in the fixation of carbon in marine phytoplankton, by mediating the conversion of 3-(methylthio)propanoyl-CoA (MMPA-CoA) to 3-(methylthio)acryloyl-CoA (MTA-CoA).</text>
</comment>
<dbReference type="InterPro" id="IPR006091">
    <property type="entry name" value="Acyl-CoA_Oxase/DH_mid-dom"/>
</dbReference>
<dbReference type="InterPro" id="IPR009075">
    <property type="entry name" value="AcylCo_DH/oxidase_C"/>
</dbReference>
<sequence length="596" mass="64189">MMTYIAPIRDMQFVINELADLSTINTYPIYEDATAELVTSILDEANKLASEVLAPLNYSGDIQGNTLKAGVITTATGFKEAYTQFVESGWNGLHSNPDFGGQGLPALVSTAVSEMWHAANMSFGLCPMLTQGAIEAIAHHGSDALKAVYLAKLIEGTWTGTMNLTEPQAGSDLSAVRAKAVPNGDHYLISGQKIFITWGEHDMADNIIHLTLARTPDAPEGVKGISLFVVPKFLVKADGSLGERNDVYCTSIEHKLGIHASPTAVMVFGDKAGAVGYLVGEENRGLEYMFTMMNHARLSVGLEGVAIAERAYQQALRYAKERTQGREMGVKGGERVAIIKHPDVRRMLMSMKSQIEAMRAVAYVTAAYMDKALAESDTTKQQAAMALVDLLTPIVKGWCTEASIEITSTGVQVHGGMGFIEETGAAQHFRDARITTIYEGTTGIQASDLVGRKIARENGATAKVLLAEMSGVATELANAVGDDCAAIHRAFTDSIHALTEATEWILANYAQNPKQPSAVAVPYLRLFGIVTGGWQMAKAALIAQAQLQKGQDPHFYEAKLITARFYAEHVLMQASGLAYSVMNGAVSTLALQEEQF</sequence>